<dbReference type="EMBL" id="BARW01018803">
    <property type="protein sequence ID" value="GAJ02100.1"/>
    <property type="molecule type" value="Genomic_DNA"/>
</dbReference>
<proteinExistence type="predicted"/>
<feature type="non-terminal residue" evidence="2">
    <location>
        <position position="276"/>
    </location>
</feature>
<dbReference type="InterPro" id="IPR027417">
    <property type="entry name" value="P-loop_NTPase"/>
</dbReference>
<dbReference type="PANTHER" id="PTHR43581:SF3">
    <property type="entry name" value="AAA+ ATPASE DOMAIN-CONTAINING PROTEIN"/>
    <property type="match status" value="1"/>
</dbReference>
<dbReference type="Gene3D" id="3.40.50.300">
    <property type="entry name" value="P-loop containing nucleotide triphosphate hydrolases"/>
    <property type="match status" value="1"/>
</dbReference>
<evidence type="ECO:0000259" key="1">
    <source>
        <dbReference type="Pfam" id="PF13304"/>
    </source>
</evidence>
<dbReference type="GO" id="GO:0005524">
    <property type="term" value="F:ATP binding"/>
    <property type="evidence" value="ECO:0007669"/>
    <property type="project" value="InterPro"/>
</dbReference>
<name>X1V9G0_9ZZZZ</name>
<accession>X1V9G0</accession>
<evidence type="ECO:0000313" key="2">
    <source>
        <dbReference type="EMBL" id="GAJ02100.1"/>
    </source>
</evidence>
<dbReference type="GO" id="GO:0016887">
    <property type="term" value="F:ATP hydrolysis activity"/>
    <property type="evidence" value="ECO:0007669"/>
    <property type="project" value="InterPro"/>
</dbReference>
<gene>
    <name evidence="2" type="ORF">S12H4_32113</name>
</gene>
<dbReference type="PANTHER" id="PTHR43581">
    <property type="entry name" value="ATP/GTP PHOSPHATASE"/>
    <property type="match status" value="1"/>
</dbReference>
<dbReference type="AlphaFoldDB" id="X1V9G0"/>
<feature type="non-terminal residue" evidence="2">
    <location>
        <position position="1"/>
    </location>
</feature>
<organism evidence="2">
    <name type="scientific">marine sediment metagenome</name>
    <dbReference type="NCBI Taxonomy" id="412755"/>
    <lineage>
        <taxon>unclassified sequences</taxon>
        <taxon>metagenomes</taxon>
        <taxon>ecological metagenomes</taxon>
    </lineage>
</organism>
<dbReference type="SUPFAM" id="SSF52540">
    <property type="entry name" value="P-loop containing nucleoside triphosphate hydrolases"/>
    <property type="match status" value="1"/>
</dbReference>
<feature type="domain" description="ATPase AAA-type core" evidence="1">
    <location>
        <begin position="90"/>
        <end position="199"/>
    </location>
</feature>
<reference evidence="2" key="1">
    <citation type="journal article" date="2014" name="Front. Microbiol.">
        <title>High frequency of phylogenetically diverse reductive dehalogenase-homologous genes in deep subseafloor sedimentary metagenomes.</title>
        <authorList>
            <person name="Kawai M."/>
            <person name="Futagami T."/>
            <person name="Toyoda A."/>
            <person name="Takaki Y."/>
            <person name="Nishi S."/>
            <person name="Hori S."/>
            <person name="Arai W."/>
            <person name="Tsubouchi T."/>
            <person name="Morono Y."/>
            <person name="Uchiyama I."/>
            <person name="Ito T."/>
            <person name="Fujiyama A."/>
            <person name="Inagaki F."/>
            <person name="Takami H."/>
        </authorList>
    </citation>
    <scope>NUCLEOTIDE SEQUENCE</scope>
    <source>
        <strain evidence="2">Expedition CK06-06</strain>
    </source>
</reference>
<comment type="caution">
    <text evidence="2">The sequence shown here is derived from an EMBL/GenBank/DDBJ whole genome shotgun (WGS) entry which is preliminary data.</text>
</comment>
<sequence length="276" mass="31320">EQLKQPLKAELADRTSTQTGVSTQVLDTMPAFIYFTDVDLLEDSVPLSGFLGNRQQYRTLDNLLMLAKLDVDELGQASTHARRFETERASTEITGLVNDFWKQQKVTVTIGIDADNLSIFVRDDIGAFDPPSRRSKGFQWFLSFYVNFTAGSKNELKNAVLLLDDPGVFLHPLGQEDLKKTLEKLSANNQLVIVTHSPFMIYRDHLERTRIVDKESEKGGTKLIEKYWVSDFDAIAPLRAALGVRLGEMPLAEKRHLVVEGYEDLLYLEAMALYFR</sequence>
<dbReference type="InterPro" id="IPR051396">
    <property type="entry name" value="Bact_Antivir_Def_Nuclease"/>
</dbReference>
<dbReference type="InterPro" id="IPR003959">
    <property type="entry name" value="ATPase_AAA_core"/>
</dbReference>
<protein>
    <recommendedName>
        <fullName evidence="1">ATPase AAA-type core domain-containing protein</fullName>
    </recommendedName>
</protein>
<dbReference type="Pfam" id="PF13304">
    <property type="entry name" value="AAA_21"/>
    <property type="match status" value="1"/>
</dbReference>